<dbReference type="Pfam" id="PF13439">
    <property type="entry name" value="Glyco_transf_4"/>
    <property type="match status" value="1"/>
</dbReference>
<evidence type="ECO:0000313" key="5">
    <source>
        <dbReference type="Proteomes" id="UP000198607"/>
    </source>
</evidence>
<dbReference type="PANTHER" id="PTHR46401:SF2">
    <property type="entry name" value="GLYCOSYLTRANSFERASE WBBK-RELATED"/>
    <property type="match status" value="1"/>
</dbReference>
<dbReference type="Pfam" id="PF00534">
    <property type="entry name" value="Glycos_transf_1"/>
    <property type="match status" value="1"/>
</dbReference>
<dbReference type="InterPro" id="IPR001296">
    <property type="entry name" value="Glyco_trans_1"/>
</dbReference>
<proteinExistence type="predicted"/>
<dbReference type="InterPro" id="IPR028098">
    <property type="entry name" value="Glyco_trans_4-like_N"/>
</dbReference>
<dbReference type="STRING" id="83767.SAMN05660652_01987"/>
<dbReference type="CDD" id="cd03809">
    <property type="entry name" value="GT4_MtfB-like"/>
    <property type="match status" value="1"/>
</dbReference>
<evidence type="ECO:0000256" key="1">
    <source>
        <dbReference type="ARBA" id="ARBA00022679"/>
    </source>
</evidence>
<reference evidence="4 5" key="1">
    <citation type="submission" date="2016-10" db="EMBL/GenBank/DDBJ databases">
        <authorList>
            <person name="de Groot N.N."/>
        </authorList>
    </citation>
    <scope>NUCLEOTIDE SEQUENCE [LARGE SCALE GENOMIC DNA]</scope>
    <source>
        <strain evidence="4 5">DSM 5885</strain>
    </source>
</reference>
<dbReference type="RefSeq" id="WP_176785827.1">
    <property type="nucleotide sequence ID" value="NZ_FNCY01000007.1"/>
</dbReference>
<feature type="domain" description="Glycosyltransferase subfamily 4-like N-terminal" evidence="3">
    <location>
        <begin position="15"/>
        <end position="178"/>
    </location>
</feature>
<dbReference type="AlphaFoldDB" id="A0A1G8DZ17"/>
<evidence type="ECO:0000259" key="3">
    <source>
        <dbReference type="Pfam" id="PF13439"/>
    </source>
</evidence>
<gene>
    <name evidence="4" type="ORF">SAMN05660652_01987</name>
</gene>
<protein>
    <submittedName>
        <fullName evidence="4">Glycosyltransferase involved in cell wall bisynthesis</fullName>
    </submittedName>
</protein>
<dbReference type="Gene3D" id="3.40.50.2000">
    <property type="entry name" value="Glycogen Phosphorylase B"/>
    <property type="match status" value="2"/>
</dbReference>
<organism evidence="4 5">
    <name type="scientific">Propionivibrio dicarboxylicus</name>
    <dbReference type="NCBI Taxonomy" id="83767"/>
    <lineage>
        <taxon>Bacteria</taxon>
        <taxon>Pseudomonadati</taxon>
        <taxon>Pseudomonadota</taxon>
        <taxon>Betaproteobacteria</taxon>
        <taxon>Rhodocyclales</taxon>
        <taxon>Rhodocyclaceae</taxon>
        <taxon>Propionivibrio</taxon>
    </lineage>
</organism>
<name>A0A1G8DZ17_9RHOO</name>
<dbReference type="GO" id="GO:0016757">
    <property type="term" value="F:glycosyltransferase activity"/>
    <property type="evidence" value="ECO:0007669"/>
    <property type="project" value="InterPro"/>
</dbReference>
<dbReference type="GO" id="GO:0009103">
    <property type="term" value="P:lipopolysaccharide biosynthetic process"/>
    <property type="evidence" value="ECO:0007669"/>
    <property type="project" value="TreeGrafter"/>
</dbReference>
<dbReference type="Proteomes" id="UP000198607">
    <property type="component" value="Unassembled WGS sequence"/>
</dbReference>
<evidence type="ECO:0000313" key="4">
    <source>
        <dbReference type="EMBL" id="SDH63006.1"/>
    </source>
</evidence>
<dbReference type="PANTHER" id="PTHR46401">
    <property type="entry name" value="GLYCOSYLTRANSFERASE WBBK-RELATED"/>
    <property type="match status" value="1"/>
</dbReference>
<keyword evidence="5" id="KW-1185">Reference proteome</keyword>
<dbReference type="SUPFAM" id="SSF53756">
    <property type="entry name" value="UDP-Glycosyltransferase/glycogen phosphorylase"/>
    <property type="match status" value="1"/>
</dbReference>
<keyword evidence="1 4" id="KW-0808">Transferase</keyword>
<sequence length="367" mass="41166">MKLAFDQQVFLLQEYGGISRYLCSLVRELSHKPSVEPHIFAPLHFNRNLESIDSALVSGIRLPKLPTKLFRLAMLASEALAHRAISRFKPDILHETYYSVADFCPNNTRRVLTVYDLIHERYPNLFVNSEGTIRPKKIAANRADHVICISESTRRDVIDFCGVPEEKTSVVYLGVDVDAFRPVEEECQYRPRPFLLYVGARGGYKNFDRLLRVYARSPRLHRELDLVCFGGGPLLANEHEMIAALGLSPDRVVQIGGTDAILATLYRQAEAFVYPSLYEGFGIPPLEAMAAHCPVVCSDGSSLPEVVGRAAETFDPLDDDAIQAAIEHVIESPERREELIAAGQSRHTCFSWSKCAEDTEAIYRALL</sequence>
<accession>A0A1G8DZ17</accession>
<evidence type="ECO:0000259" key="2">
    <source>
        <dbReference type="Pfam" id="PF00534"/>
    </source>
</evidence>
<dbReference type="EMBL" id="FNCY01000007">
    <property type="protein sequence ID" value="SDH63006.1"/>
    <property type="molecule type" value="Genomic_DNA"/>
</dbReference>
<feature type="domain" description="Glycosyl transferase family 1" evidence="2">
    <location>
        <begin position="192"/>
        <end position="345"/>
    </location>
</feature>